<feature type="transmembrane region" description="Helical" evidence="9">
    <location>
        <begin position="349"/>
        <end position="368"/>
    </location>
</feature>
<dbReference type="InterPro" id="IPR056785">
    <property type="entry name" value="YkcA/B-like_C"/>
</dbReference>
<feature type="region of interest" description="Disordered" evidence="8">
    <location>
        <begin position="499"/>
        <end position="519"/>
    </location>
</feature>
<keyword evidence="7 9" id="KW-0472">Membrane</keyword>
<feature type="compositionally biased region" description="Gly residues" evidence="8">
    <location>
        <begin position="499"/>
        <end position="516"/>
    </location>
</feature>
<dbReference type="PANTHER" id="PTHR33908:SF3">
    <property type="entry name" value="UNDECAPRENYL PHOSPHATE-ALPHA-4-AMINO-4-DEOXY-L-ARABINOSE ARABINOSYL TRANSFERASE"/>
    <property type="match status" value="1"/>
</dbReference>
<dbReference type="GO" id="GO:0005886">
    <property type="term" value="C:plasma membrane"/>
    <property type="evidence" value="ECO:0007669"/>
    <property type="project" value="UniProtKB-SubCell"/>
</dbReference>
<evidence type="ECO:0000256" key="3">
    <source>
        <dbReference type="ARBA" id="ARBA00022676"/>
    </source>
</evidence>
<evidence type="ECO:0000256" key="4">
    <source>
        <dbReference type="ARBA" id="ARBA00022679"/>
    </source>
</evidence>
<keyword evidence="13" id="KW-1185">Reference proteome</keyword>
<evidence type="ECO:0000256" key="9">
    <source>
        <dbReference type="SAM" id="Phobius"/>
    </source>
</evidence>
<feature type="domain" description="Glycosyltransferase RgtA/B/C/D-like" evidence="10">
    <location>
        <begin position="80"/>
        <end position="235"/>
    </location>
</feature>
<evidence type="ECO:0000256" key="5">
    <source>
        <dbReference type="ARBA" id="ARBA00022692"/>
    </source>
</evidence>
<sequence length="629" mass="64501">MTVTADAPPSTAPAAAQRRVRWERPALLALLAATAVLYLWGLGSSGWANEYYAAAVQAGTQNWTAWLFGSLDPGNSITVDKPPASLWLMVLSARLFGFSAFTMLLPQALMGVASVGVLFAAARRVSGPAAGLIAGAVLAATPVAALMFRFNNPDALLVLLLLVAAYAMVRAIETAGTRWMVLVGCALGFAFLTKMLQAFLVMPGLALAFLVAAPVGLGQRIGKLAVGAVSMIVSAGWFLALVELWPASSRPYIGGSTDNSLLQLALGYNGIQRIAGGGAPGGDGPPGGGPGGAAGRGANLFFGGEPGIGRLFGHSMGVEASWLLPAALIGLAAGVWFTRRAARTDSVRASLLLWGGWLVVTGAVFSFMDGTIHPYYTVALAPAVAALVGIAAAESWRGRRHLAPRLVLAVMMAVTGVWAFVLLNRTPDWVPWLRWAVLILGMVVALVLAVGVHRMRRVAAAVVIAAALAGLAAPTAFAVYNVAHPASGPGTMSGPARGDGFGGMPPGGRRPGGPGGAMDNSAVQDLVRGADSRWAAASIGSMGAAGLQLQTGASIMAIGGFTGGDDSPTLAQFQRYVADGEVRYFIGSDRGGPPGFGRGGTAAEITAWVQQNFTPMQVGGTTVYDLQSG</sequence>
<feature type="transmembrane region" description="Helical" evidence="9">
    <location>
        <begin position="224"/>
        <end position="242"/>
    </location>
</feature>
<dbReference type="Pfam" id="PF24878">
    <property type="entry name" value="YkcB_C"/>
    <property type="match status" value="1"/>
</dbReference>
<keyword evidence="5 9" id="KW-0812">Transmembrane</keyword>
<evidence type="ECO:0000313" key="12">
    <source>
        <dbReference type="EMBL" id="BBY14769.1"/>
    </source>
</evidence>
<dbReference type="AlphaFoldDB" id="A0AAD1IFY1"/>
<feature type="transmembrane region" description="Helical" evidence="9">
    <location>
        <begin position="95"/>
        <end position="122"/>
    </location>
</feature>
<feature type="transmembrane region" description="Helical" evidence="9">
    <location>
        <begin position="320"/>
        <end position="337"/>
    </location>
</feature>
<feature type="transmembrane region" description="Helical" evidence="9">
    <location>
        <begin position="405"/>
        <end position="423"/>
    </location>
</feature>
<feature type="transmembrane region" description="Helical" evidence="9">
    <location>
        <begin position="26"/>
        <end position="43"/>
    </location>
</feature>
<dbReference type="Pfam" id="PF13231">
    <property type="entry name" value="PMT_2"/>
    <property type="match status" value="1"/>
</dbReference>
<evidence type="ECO:0000256" key="6">
    <source>
        <dbReference type="ARBA" id="ARBA00022989"/>
    </source>
</evidence>
<evidence type="ECO:0000256" key="1">
    <source>
        <dbReference type="ARBA" id="ARBA00004651"/>
    </source>
</evidence>
<dbReference type="GO" id="GO:0009103">
    <property type="term" value="P:lipopolysaccharide biosynthetic process"/>
    <property type="evidence" value="ECO:0007669"/>
    <property type="project" value="UniProtKB-ARBA"/>
</dbReference>
<comment type="subcellular location">
    <subcellularLocation>
        <location evidence="1">Cell membrane</location>
        <topology evidence="1">Multi-pass membrane protein</topology>
    </subcellularLocation>
</comment>
<dbReference type="InterPro" id="IPR050297">
    <property type="entry name" value="LipidA_mod_glycosyltrf_83"/>
</dbReference>
<dbReference type="InterPro" id="IPR038731">
    <property type="entry name" value="RgtA/B/C-like"/>
</dbReference>
<proteinExistence type="predicted"/>
<evidence type="ECO:0000256" key="2">
    <source>
        <dbReference type="ARBA" id="ARBA00022475"/>
    </source>
</evidence>
<protein>
    <submittedName>
        <fullName evidence="12">Glycosyl transferase</fullName>
    </submittedName>
</protein>
<keyword evidence="2" id="KW-1003">Cell membrane</keyword>
<feature type="transmembrane region" description="Helical" evidence="9">
    <location>
        <begin position="458"/>
        <end position="480"/>
    </location>
</feature>
<feature type="domain" description="Putative mannosyltransferase YkcA/B-like C-terminal" evidence="11">
    <location>
        <begin position="531"/>
        <end position="612"/>
    </location>
</feature>
<keyword evidence="6 9" id="KW-1133">Transmembrane helix</keyword>
<dbReference type="Proteomes" id="UP000466607">
    <property type="component" value="Chromosome"/>
</dbReference>
<dbReference type="EMBL" id="AP022586">
    <property type="protein sequence ID" value="BBY14769.1"/>
    <property type="molecule type" value="Genomic_DNA"/>
</dbReference>
<name>A0AAD1IFY1_9MYCO</name>
<evidence type="ECO:0000256" key="8">
    <source>
        <dbReference type="SAM" id="MobiDB-lite"/>
    </source>
</evidence>
<reference evidence="12 13" key="1">
    <citation type="journal article" date="2019" name="Emerg. Microbes Infect.">
        <title>Comprehensive subspecies identification of 175 nontuberculous mycobacteria species based on 7547 genomic profiles.</title>
        <authorList>
            <person name="Matsumoto Y."/>
            <person name="Kinjo T."/>
            <person name="Motooka D."/>
            <person name="Nabeya D."/>
            <person name="Jung N."/>
            <person name="Uechi K."/>
            <person name="Horii T."/>
            <person name="Iida T."/>
            <person name="Fujita J."/>
            <person name="Nakamura S."/>
        </authorList>
    </citation>
    <scope>NUCLEOTIDE SEQUENCE [LARGE SCALE GENOMIC DNA]</scope>
    <source>
        <strain evidence="12 13">JCM 17423</strain>
    </source>
</reference>
<dbReference type="GO" id="GO:0010041">
    <property type="term" value="P:response to iron(III) ion"/>
    <property type="evidence" value="ECO:0007669"/>
    <property type="project" value="TreeGrafter"/>
</dbReference>
<feature type="transmembrane region" description="Helical" evidence="9">
    <location>
        <begin position="374"/>
        <end position="393"/>
    </location>
</feature>
<organism evidence="12 13">
    <name type="scientific">Mycolicibacterium litorale</name>
    <dbReference type="NCBI Taxonomy" id="758802"/>
    <lineage>
        <taxon>Bacteria</taxon>
        <taxon>Bacillati</taxon>
        <taxon>Actinomycetota</taxon>
        <taxon>Actinomycetes</taxon>
        <taxon>Mycobacteriales</taxon>
        <taxon>Mycobacteriaceae</taxon>
        <taxon>Mycolicibacterium</taxon>
    </lineage>
</organism>
<keyword evidence="3" id="KW-0328">Glycosyltransferase</keyword>
<accession>A0AAD1IFY1</accession>
<keyword evidence="4 12" id="KW-0808">Transferase</keyword>
<feature type="transmembrane region" description="Helical" evidence="9">
    <location>
        <begin position="129"/>
        <end position="148"/>
    </location>
</feature>
<evidence type="ECO:0000259" key="11">
    <source>
        <dbReference type="Pfam" id="PF24878"/>
    </source>
</evidence>
<feature type="transmembrane region" description="Helical" evidence="9">
    <location>
        <begin position="429"/>
        <end position="451"/>
    </location>
</feature>
<dbReference type="PANTHER" id="PTHR33908">
    <property type="entry name" value="MANNOSYLTRANSFERASE YKCB-RELATED"/>
    <property type="match status" value="1"/>
</dbReference>
<evidence type="ECO:0000256" key="7">
    <source>
        <dbReference type="ARBA" id="ARBA00023136"/>
    </source>
</evidence>
<gene>
    <name evidence="12" type="ORF">MLIT_03610</name>
</gene>
<feature type="transmembrane region" description="Helical" evidence="9">
    <location>
        <begin position="154"/>
        <end position="169"/>
    </location>
</feature>
<dbReference type="GO" id="GO:0016763">
    <property type="term" value="F:pentosyltransferase activity"/>
    <property type="evidence" value="ECO:0007669"/>
    <property type="project" value="TreeGrafter"/>
</dbReference>
<evidence type="ECO:0000313" key="13">
    <source>
        <dbReference type="Proteomes" id="UP000466607"/>
    </source>
</evidence>
<feature type="transmembrane region" description="Helical" evidence="9">
    <location>
        <begin position="176"/>
        <end position="192"/>
    </location>
</feature>
<evidence type="ECO:0000259" key="10">
    <source>
        <dbReference type="Pfam" id="PF13231"/>
    </source>
</evidence>
<feature type="transmembrane region" description="Helical" evidence="9">
    <location>
        <begin position="198"/>
        <end position="217"/>
    </location>
</feature>
<dbReference type="RefSeq" id="WP_134060825.1">
    <property type="nucleotide sequence ID" value="NZ_AP022586.1"/>
</dbReference>